<dbReference type="Proteomes" id="UP000037697">
    <property type="component" value="Unassembled WGS sequence"/>
</dbReference>
<organism evidence="1 2">
    <name type="scientific">Vibrio parahaemolyticus</name>
    <dbReference type="NCBI Taxonomy" id="670"/>
    <lineage>
        <taxon>Bacteria</taxon>
        <taxon>Pseudomonadati</taxon>
        <taxon>Pseudomonadota</taxon>
        <taxon>Gammaproteobacteria</taxon>
        <taxon>Vibrionales</taxon>
        <taxon>Vibrionaceae</taxon>
        <taxon>Vibrio</taxon>
    </lineage>
</organism>
<dbReference type="AlphaFoldDB" id="A0AAW3IPB6"/>
<sequence>MKLDLIIQTEEHAVDMKTGLETISGASEAARSVVETVITDSVTQRNTAANKLRNKMMESFEGSYGLVFEIATDDPELKAQMVKIGSSTMSQVISYFMSEALYQESPPLSKAAIKLIEGVSGENQEKLIEKLRRSPLNNALSVPSTYGHDVVLRAHTKDLKRRRIITLTQASKTNLSPKTNKQIVHFRACITRLNINTGNGRLLIEGESETVAFGFPSAYKEVRMAAKKRFSENLDKNNGVSSEKWEYIDITATTLRLKSGHIIKYLISGFE</sequence>
<accession>A0AAW3IPB6</accession>
<evidence type="ECO:0000313" key="2">
    <source>
        <dbReference type="Proteomes" id="UP000037697"/>
    </source>
</evidence>
<reference evidence="1 2" key="1">
    <citation type="submission" date="2015-07" db="EMBL/GenBank/DDBJ databases">
        <title>Foodborne Vibrio parahaemolyticus Isolates.</title>
        <authorList>
            <person name="Ronholm J."/>
            <person name="Petronella N."/>
            <person name="Kenwell R."/>
            <person name="Banerjee S."/>
        </authorList>
    </citation>
    <scope>NUCLEOTIDE SEQUENCE [LARGE SCALE GENOMIC DNA]</scope>
    <source>
        <strain evidence="1 2">HS-06-05</strain>
    </source>
</reference>
<dbReference type="EMBL" id="LIRS01000154">
    <property type="protein sequence ID" value="KOY19166.1"/>
    <property type="molecule type" value="Genomic_DNA"/>
</dbReference>
<protein>
    <submittedName>
        <fullName evidence="1">Uncharacterized protein</fullName>
    </submittedName>
</protein>
<evidence type="ECO:0000313" key="1">
    <source>
        <dbReference type="EMBL" id="KOY19166.1"/>
    </source>
</evidence>
<comment type="caution">
    <text evidence="1">The sequence shown here is derived from an EMBL/GenBank/DDBJ whole genome shotgun (WGS) entry which is preliminary data.</text>
</comment>
<dbReference type="RefSeq" id="WP_029865098.1">
    <property type="nucleotide sequence ID" value="NZ_JAMPYU010000020.1"/>
</dbReference>
<name>A0AAW3IPB6_VIBPH</name>
<proteinExistence type="predicted"/>
<gene>
    <name evidence="1" type="ORF">ACX05_26155</name>
</gene>